<evidence type="ECO:0000313" key="3">
    <source>
        <dbReference type="Proteomes" id="UP000035996"/>
    </source>
</evidence>
<dbReference type="GO" id="GO:0016747">
    <property type="term" value="F:acyltransferase activity, transferring groups other than amino-acyl groups"/>
    <property type="evidence" value="ECO:0007669"/>
    <property type="project" value="InterPro"/>
</dbReference>
<dbReference type="RefSeq" id="WP_048309057.1">
    <property type="nucleotide sequence ID" value="NZ_CP119526.1"/>
</dbReference>
<name>A0A0J6CY07_9BACL</name>
<proteinExistence type="predicted"/>
<dbReference type="InterPro" id="IPR000182">
    <property type="entry name" value="GNAT_dom"/>
</dbReference>
<organism evidence="2 3">
    <name type="scientific">Guptibacillus hwajinpoensis</name>
    <dbReference type="NCBI Taxonomy" id="208199"/>
    <lineage>
        <taxon>Bacteria</taxon>
        <taxon>Bacillati</taxon>
        <taxon>Bacillota</taxon>
        <taxon>Bacilli</taxon>
        <taxon>Bacillales</taxon>
        <taxon>Guptibacillaceae</taxon>
        <taxon>Guptibacillus</taxon>
    </lineage>
</organism>
<sequence>MIVTKRCVLLKLQEDDYEDVKSLYVNAEVRKYLGGTVEEELIKASFKEINKTTADSLNLIAREKNTNNFIGLVSLDAHHDGISTEVSYQLLPTWWGKGYASEIVKELINYGFNNLNLTEIIAETQTANKASCRLLQKLGMSFKNTLERFGEKQAIYGIEK</sequence>
<protein>
    <recommendedName>
        <fullName evidence="1">N-acetyltransferase domain-containing protein</fullName>
    </recommendedName>
</protein>
<dbReference type="STRING" id="157733.AB986_01170"/>
<keyword evidence="3" id="KW-1185">Reference proteome</keyword>
<dbReference type="AlphaFoldDB" id="A0A0J6CY07"/>
<dbReference type="PANTHER" id="PTHR43792:SF16">
    <property type="entry name" value="N-ACETYLTRANSFERASE DOMAIN-CONTAINING PROTEIN"/>
    <property type="match status" value="1"/>
</dbReference>
<comment type="caution">
    <text evidence="2">The sequence shown here is derived from an EMBL/GenBank/DDBJ whole genome shotgun (WGS) entry which is preliminary data.</text>
</comment>
<dbReference type="InterPro" id="IPR051531">
    <property type="entry name" value="N-acetyltransferase"/>
</dbReference>
<dbReference type="PROSITE" id="PS51186">
    <property type="entry name" value="GNAT"/>
    <property type="match status" value="1"/>
</dbReference>
<gene>
    <name evidence="2" type="ORF">AB986_01170</name>
</gene>
<dbReference type="SUPFAM" id="SSF55729">
    <property type="entry name" value="Acyl-CoA N-acyltransferases (Nat)"/>
    <property type="match status" value="1"/>
</dbReference>
<dbReference type="Pfam" id="PF13302">
    <property type="entry name" value="Acetyltransf_3"/>
    <property type="match status" value="1"/>
</dbReference>
<dbReference type="InterPro" id="IPR016181">
    <property type="entry name" value="Acyl_CoA_acyltransferase"/>
</dbReference>
<evidence type="ECO:0000259" key="1">
    <source>
        <dbReference type="PROSITE" id="PS51186"/>
    </source>
</evidence>
<dbReference type="OrthoDB" id="9798081at2"/>
<evidence type="ECO:0000313" key="2">
    <source>
        <dbReference type="EMBL" id="KMM37973.1"/>
    </source>
</evidence>
<dbReference type="EMBL" id="LELK01000001">
    <property type="protein sequence ID" value="KMM37973.1"/>
    <property type="molecule type" value="Genomic_DNA"/>
</dbReference>
<feature type="domain" description="N-acetyltransferase" evidence="1">
    <location>
        <begin position="7"/>
        <end position="160"/>
    </location>
</feature>
<accession>A0A0J6CY07</accession>
<dbReference type="Gene3D" id="3.40.630.30">
    <property type="match status" value="1"/>
</dbReference>
<reference evidence="2" key="1">
    <citation type="submission" date="2015-06" db="EMBL/GenBank/DDBJ databases">
        <authorList>
            <person name="Liu B."/>
            <person name="Wang J."/>
            <person name="Zhu Y."/>
            <person name="Liu G."/>
            <person name="Chen Q."/>
            <person name="Zheng C."/>
            <person name="Che J."/>
            <person name="Ge C."/>
            <person name="Shi H."/>
            <person name="Pan Z."/>
            <person name="Liu X."/>
        </authorList>
    </citation>
    <scope>NUCLEOTIDE SEQUENCE [LARGE SCALE GENOMIC DNA]</scope>
    <source>
        <strain evidence="2">DSM 16346</strain>
    </source>
</reference>
<dbReference type="PANTHER" id="PTHR43792">
    <property type="entry name" value="GNAT FAMILY, PUTATIVE (AFU_ORTHOLOGUE AFUA_3G00765)-RELATED-RELATED"/>
    <property type="match status" value="1"/>
</dbReference>
<dbReference type="Proteomes" id="UP000035996">
    <property type="component" value="Unassembled WGS sequence"/>
</dbReference>